<comment type="catalytic activity">
    <reaction evidence="1">
        <text>dihydroxyacetone + phosphoenolpyruvate = dihydroxyacetone phosphate + pyruvate</text>
        <dbReference type="Rhea" id="RHEA:18381"/>
        <dbReference type="ChEBI" id="CHEBI:15361"/>
        <dbReference type="ChEBI" id="CHEBI:16016"/>
        <dbReference type="ChEBI" id="CHEBI:57642"/>
        <dbReference type="ChEBI" id="CHEBI:58702"/>
        <dbReference type="EC" id="2.7.1.121"/>
    </reaction>
</comment>
<dbReference type="InterPro" id="IPR012736">
    <property type="entry name" value="DhaK_1"/>
</dbReference>
<evidence type="ECO:0000256" key="2">
    <source>
        <dbReference type="ARBA" id="ARBA00004745"/>
    </source>
</evidence>
<evidence type="ECO:0000256" key="3">
    <source>
        <dbReference type="ARBA" id="ARBA00012095"/>
    </source>
</evidence>
<dbReference type="Gene3D" id="3.30.1180.20">
    <property type="entry name" value="Dihydroxyacetone kinase, domain 2"/>
    <property type="match status" value="1"/>
</dbReference>
<name>A0A3L7J6U7_9MICO</name>
<evidence type="ECO:0000259" key="8">
    <source>
        <dbReference type="PROSITE" id="PS51481"/>
    </source>
</evidence>
<keyword evidence="6" id="KW-0319">Glycerol metabolism</keyword>
<keyword evidence="4 9" id="KW-0808">Transferase</keyword>
<evidence type="ECO:0000256" key="6">
    <source>
        <dbReference type="ARBA" id="ARBA00022798"/>
    </source>
</evidence>
<dbReference type="PROSITE" id="PS51481">
    <property type="entry name" value="DHAK"/>
    <property type="match status" value="1"/>
</dbReference>
<keyword evidence="5 9" id="KW-0418">Kinase</keyword>
<dbReference type="Gene3D" id="3.40.50.10440">
    <property type="entry name" value="Dihydroxyacetone kinase, domain 1"/>
    <property type="match status" value="1"/>
</dbReference>
<comment type="caution">
    <text evidence="9">The sequence shown here is derived from an EMBL/GenBank/DDBJ whole genome shotgun (WGS) entry which is preliminary data.</text>
</comment>
<dbReference type="FunFam" id="3.40.50.10440:FF:000001">
    <property type="entry name" value="Dihydroxyacetone kinase, DhaK subunit"/>
    <property type="match status" value="1"/>
</dbReference>
<dbReference type="OrthoDB" id="9806345at2"/>
<dbReference type="InterPro" id="IPR004006">
    <property type="entry name" value="DhaK_dom"/>
</dbReference>
<evidence type="ECO:0000313" key="9">
    <source>
        <dbReference type="EMBL" id="RLQ86260.1"/>
    </source>
</evidence>
<dbReference type="PANTHER" id="PTHR28629">
    <property type="entry name" value="TRIOKINASE/FMN CYCLASE"/>
    <property type="match status" value="1"/>
</dbReference>
<reference evidence="9 10" key="1">
    <citation type="submission" date="2018-10" db="EMBL/GenBank/DDBJ databases">
        <authorList>
            <person name="Li J."/>
        </authorList>
    </citation>
    <scope>NUCLEOTIDE SEQUENCE [LARGE SCALE GENOMIC DNA]</scope>
    <source>
        <strain evidence="9 10">ZD1-4</strain>
    </source>
</reference>
<dbReference type="FunFam" id="3.30.1180.20:FF:000002">
    <property type="entry name" value="Dihydroxyacetone kinase subunit DhaK"/>
    <property type="match status" value="1"/>
</dbReference>
<dbReference type="NCBIfam" id="TIGR02363">
    <property type="entry name" value="dhaK1"/>
    <property type="match status" value="1"/>
</dbReference>
<dbReference type="Proteomes" id="UP000282460">
    <property type="component" value="Unassembled WGS sequence"/>
</dbReference>
<dbReference type="PANTHER" id="PTHR28629:SF4">
    <property type="entry name" value="TRIOKINASE_FMN CYCLASE"/>
    <property type="match status" value="1"/>
</dbReference>
<comment type="pathway">
    <text evidence="2">Polyol metabolism; glycerol degradation.</text>
</comment>
<dbReference type="GO" id="GO:0047324">
    <property type="term" value="F:phosphoenolpyruvate-glycerone phosphotransferase activity"/>
    <property type="evidence" value="ECO:0007669"/>
    <property type="project" value="UniProtKB-EC"/>
</dbReference>
<evidence type="ECO:0000256" key="7">
    <source>
        <dbReference type="ARBA" id="ARBA00046577"/>
    </source>
</evidence>
<protein>
    <recommendedName>
        <fullName evidence="3">phosphoenolpyruvate--glycerone phosphotransferase</fullName>
        <ecNumber evidence="3">2.7.1.121</ecNumber>
    </recommendedName>
</protein>
<dbReference type="AlphaFoldDB" id="A0A3L7J6U7"/>
<dbReference type="EMBL" id="RCWJ01000001">
    <property type="protein sequence ID" value="RLQ86260.1"/>
    <property type="molecule type" value="Genomic_DNA"/>
</dbReference>
<dbReference type="InterPro" id="IPR050861">
    <property type="entry name" value="Dihydroxyacetone_Kinase"/>
</dbReference>
<dbReference type="Pfam" id="PF02733">
    <property type="entry name" value="Dak1"/>
    <property type="match status" value="1"/>
</dbReference>
<dbReference type="EC" id="2.7.1.121" evidence="3"/>
<dbReference type="GO" id="GO:0005829">
    <property type="term" value="C:cytosol"/>
    <property type="evidence" value="ECO:0007669"/>
    <property type="project" value="TreeGrafter"/>
</dbReference>
<gene>
    <name evidence="9" type="primary">dhaK</name>
    <name evidence="9" type="ORF">D9V28_05380</name>
</gene>
<proteinExistence type="predicted"/>
<organism evidence="9 10">
    <name type="scientific">Mycetocola zhadangensis</name>
    <dbReference type="NCBI Taxonomy" id="1164595"/>
    <lineage>
        <taxon>Bacteria</taxon>
        <taxon>Bacillati</taxon>
        <taxon>Actinomycetota</taxon>
        <taxon>Actinomycetes</taxon>
        <taxon>Micrococcales</taxon>
        <taxon>Microbacteriaceae</taxon>
        <taxon>Mycetocola</taxon>
    </lineage>
</organism>
<dbReference type="SUPFAM" id="SSF82549">
    <property type="entry name" value="DAK1/DegV-like"/>
    <property type="match status" value="1"/>
</dbReference>
<accession>A0A3L7J6U7</accession>
<evidence type="ECO:0000313" key="10">
    <source>
        <dbReference type="Proteomes" id="UP000282460"/>
    </source>
</evidence>
<keyword evidence="10" id="KW-1185">Reference proteome</keyword>
<evidence type="ECO:0000256" key="5">
    <source>
        <dbReference type="ARBA" id="ARBA00022777"/>
    </source>
</evidence>
<sequence>MKKLINDPKHVVDEAVAGFAAAHADIVRASTDPVYVVRTDAPQAGKVGIVSGGGSGHEPLHAGFVGYGMLDAAVPGAVFTSPTPDPIVAATKAVDGGAGVLHIVKNYTGDVLNFETAAELAAADGVEVRSMIVNDDVAVQDSLYTAGRRGVAGTVLVEKIAGAAAQRGDSLDEVTAVAERVNANVRSMGVALTPCVVPHAGEPSFTLAEDEIEIGIGIHGEPGREKIKLESADLIVERLLGPIIDDVPFSSGDQVLLLVNGMGGTPQVELYIAYRHAAEVLRGKGIDVVRSLVGNYTTSLEMQGMSLSVLKLDSELTELWDAPVQTAALRWGR</sequence>
<dbReference type="GO" id="GO:0019563">
    <property type="term" value="P:glycerol catabolic process"/>
    <property type="evidence" value="ECO:0007669"/>
    <property type="project" value="TreeGrafter"/>
</dbReference>
<evidence type="ECO:0000256" key="4">
    <source>
        <dbReference type="ARBA" id="ARBA00022679"/>
    </source>
</evidence>
<dbReference type="GO" id="GO:0004371">
    <property type="term" value="F:glycerone kinase activity"/>
    <property type="evidence" value="ECO:0007669"/>
    <property type="project" value="InterPro"/>
</dbReference>
<feature type="domain" description="DhaK" evidence="8">
    <location>
        <begin position="7"/>
        <end position="331"/>
    </location>
</feature>
<dbReference type="RefSeq" id="WP_121658619.1">
    <property type="nucleotide sequence ID" value="NZ_BMEK01000001.1"/>
</dbReference>
<evidence type="ECO:0000256" key="1">
    <source>
        <dbReference type="ARBA" id="ARBA00001113"/>
    </source>
</evidence>
<comment type="subunit">
    <text evidence="7">Homodimer. The dihydroxyacetone kinase complex is composed of a homodimer of DhaM, a homodimer of DhaK and the subunit DhaL.</text>
</comment>